<evidence type="ECO:0000313" key="6">
    <source>
        <dbReference type="EMBL" id="TYR33456.1"/>
    </source>
</evidence>
<organism evidence="6 7">
    <name type="scientific">Neoaquamicrobium microcysteis</name>
    <dbReference type="NCBI Taxonomy" id="2682781"/>
    <lineage>
        <taxon>Bacteria</taxon>
        <taxon>Pseudomonadati</taxon>
        <taxon>Pseudomonadota</taxon>
        <taxon>Alphaproteobacteria</taxon>
        <taxon>Hyphomicrobiales</taxon>
        <taxon>Phyllobacteriaceae</taxon>
        <taxon>Neoaquamicrobium</taxon>
    </lineage>
</organism>
<reference evidence="6 7" key="1">
    <citation type="submission" date="2019-08" db="EMBL/GenBank/DDBJ databases">
        <authorList>
            <person name="Seo Y.L."/>
        </authorList>
    </citation>
    <scope>NUCLEOTIDE SEQUENCE [LARGE SCALE GENOMIC DNA]</scope>
    <source>
        <strain evidence="6 7">MaA-C15</strain>
    </source>
</reference>
<accession>A0A5D4GXY8</accession>
<keyword evidence="5" id="KW-0812">Transmembrane</keyword>
<evidence type="ECO:0000256" key="5">
    <source>
        <dbReference type="SAM" id="Phobius"/>
    </source>
</evidence>
<proteinExistence type="inferred from homology"/>
<evidence type="ECO:0000313" key="7">
    <source>
        <dbReference type="Proteomes" id="UP000323258"/>
    </source>
</evidence>
<comment type="similarity">
    <text evidence="1">Belongs to the SCO1/2 family.</text>
</comment>
<dbReference type="RefSeq" id="WP_148914130.1">
    <property type="nucleotide sequence ID" value="NZ_VSZS01000059.1"/>
</dbReference>
<dbReference type="Proteomes" id="UP000323258">
    <property type="component" value="Unassembled WGS sequence"/>
</dbReference>
<dbReference type="GO" id="GO:0046872">
    <property type="term" value="F:metal ion binding"/>
    <property type="evidence" value="ECO:0007669"/>
    <property type="project" value="UniProtKB-KW"/>
</dbReference>
<dbReference type="EMBL" id="VSZS01000059">
    <property type="protein sequence ID" value="TYR33456.1"/>
    <property type="molecule type" value="Genomic_DNA"/>
</dbReference>
<gene>
    <name evidence="6" type="ORF">FY036_07705</name>
</gene>
<dbReference type="CDD" id="cd02968">
    <property type="entry name" value="SCO"/>
    <property type="match status" value="1"/>
</dbReference>
<dbReference type="Gene3D" id="3.40.30.10">
    <property type="entry name" value="Glutaredoxin"/>
    <property type="match status" value="1"/>
</dbReference>
<evidence type="ECO:0000256" key="4">
    <source>
        <dbReference type="PIRSR" id="PIRSR603782-2"/>
    </source>
</evidence>
<name>A0A5D4GXY8_9HYPH</name>
<dbReference type="OrthoDB" id="9790194at2"/>
<evidence type="ECO:0000256" key="2">
    <source>
        <dbReference type="ARBA" id="ARBA00023008"/>
    </source>
</evidence>
<keyword evidence="2 3" id="KW-0186">Copper</keyword>
<feature type="disulfide bond" description="Redox-active" evidence="4">
    <location>
        <begin position="82"/>
        <end position="86"/>
    </location>
</feature>
<dbReference type="FunFam" id="3.40.30.10:FF:000013">
    <property type="entry name" value="Blast:Protein SCO1 homolog, mitochondrial"/>
    <property type="match status" value="1"/>
</dbReference>
<feature type="binding site" evidence="3">
    <location>
        <position position="82"/>
    </location>
    <ligand>
        <name>Cu cation</name>
        <dbReference type="ChEBI" id="CHEBI:23378"/>
    </ligand>
</feature>
<keyword evidence="4" id="KW-1015">Disulfide bond</keyword>
<feature type="binding site" evidence="3">
    <location>
        <position position="170"/>
    </location>
    <ligand>
        <name>Cu cation</name>
        <dbReference type="ChEBI" id="CHEBI:23378"/>
    </ligand>
</feature>
<feature type="transmembrane region" description="Helical" evidence="5">
    <location>
        <begin position="12"/>
        <end position="32"/>
    </location>
</feature>
<reference evidence="6 7" key="2">
    <citation type="submission" date="2019-09" db="EMBL/GenBank/DDBJ databases">
        <title>Mesorhizobium sp. MaA-C15 isolated from Microcystis aeruginosa.</title>
        <authorList>
            <person name="Jeong S.E."/>
            <person name="Jin H.M."/>
            <person name="Jeon C.O."/>
        </authorList>
    </citation>
    <scope>NUCLEOTIDE SEQUENCE [LARGE SCALE GENOMIC DNA]</scope>
    <source>
        <strain evidence="6 7">MaA-C15</strain>
    </source>
</reference>
<keyword evidence="3" id="KW-0479">Metal-binding</keyword>
<dbReference type="AlphaFoldDB" id="A0A5D4GXY8"/>
<evidence type="ECO:0000256" key="1">
    <source>
        <dbReference type="ARBA" id="ARBA00010996"/>
    </source>
</evidence>
<dbReference type="Pfam" id="PF02630">
    <property type="entry name" value="SCO1-SenC"/>
    <property type="match status" value="1"/>
</dbReference>
<comment type="caution">
    <text evidence="6">The sequence shown here is derived from an EMBL/GenBank/DDBJ whole genome shotgun (WGS) entry which is preliminary data.</text>
</comment>
<keyword evidence="5" id="KW-0472">Membrane</keyword>
<feature type="binding site" evidence="3">
    <location>
        <position position="86"/>
    </location>
    <ligand>
        <name>Cu cation</name>
        <dbReference type="ChEBI" id="CHEBI:23378"/>
    </ligand>
</feature>
<dbReference type="PANTHER" id="PTHR12151:SF25">
    <property type="entry name" value="LINALOOL DEHYDRATASE_ISOMERASE DOMAIN-CONTAINING PROTEIN"/>
    <property type="match status" value="1"/>
</dbReference>
<keyword evidence="5" id="KW-1133">Transmembrane helix</keyword>
<keyword evidence="7" id="KW-1185">Reference proteome</keyword>
<protein>
    <submittedName>
        <fullName evidence="6">SCO family protein</fullName>
    </submittedName>
</protein>
<dbReference type="InterPro" id="IPR036249">
    <property type="entry name" value="Thioredoxin-like_sf"/>
</dbReference>
<dbReference type="InterPro" id="IPR003782">
    <property type="entry name" value="SCO1/SenC"/>
</dbReference>
<evidence type="ECO:0000256" key="3">
    <source>
        <dbReference type="PIRSR" id="PIRSR603782-1"/>
    </source>
</evidence>
<dbReference type="PANTHER" id="PTHR12151">
    <property type="entry name" value="ELECTRON TRANSPORT PROTIN SCO1/SENC FAMILY MEMBER"/>
    <property type="match status" value="1"/>
</dbReference>
<sequence length="208" mass="22402">MKALKIIRTAAWGAVAIVGGVLLAFSGLLPGVERPGAVTSSTATGVAAIGGPFELTTQRGEMLTNEDLEDTPYLVFFGFTHCPDVCPTTLFELTGLLADLGPDADKIRPLFITVDPERDTQELLASYMSSFDPRILALRGTKEQTDQAAKAFAAYYEKVPLEGGNYTMDHTAGVYLIDAEGEFMGTLDLHEPKESQLQKLRRLASTAA</sequence>
<dbReference type="SUPFAM" id="SSF52833">
    <property type="entry name" value="Thioredoxin-like"/>
    <property type="match status" value="1"/>
</dbReference>